<evidence type="ECO:0000313" key="9">
    <source>
        <dbReference type="Proteomes" id="UP000564378"/>
    </source>
</evidence>
<keyword evidence="5 7" id="KW-1133">Transmembrane helix</keyword>
<comment type="similarity">
    <text evidence="2">Belongs to the UPF0719 family.</text>
</comment>
<comment type="subcellular location">
    <subcellularLocation>
        <location evidence="1">Cell membrane</location>
        <topology evidence="1">Multi-pass membrane protein</topology>
    </subcellularLocation>
</comment>
<evidence type="ECO:0000256" key="2">
    <source>
        <dbReference type="ARBA" id="ARBA00005779"/>
    </source>
</evidence>
<keyword evidence="3" id="KW-1003">Cell membrane</keyword>
<dbReference type="Proteomes" id="UP000564378">
    <property type="component" value="Unassembled WGS sequence"/>
</dbReference>
<name>A0A842HW89_9SPHN</name>
<evidence type="ECO:0000256" key="5">
    <source>
        <dbReference type="ARBA" id="ARBA00022989"/>
    </source>
</evidence>
<keyword evidence="9" id="KW-1185">Reference proteome</keyword>
<evidence type="ECO:0000256" key="1">
    <source>
        <dbReference type="ARBA" id="ARBA00004651"/>
    </source>
</evidence>
<dbReference type="InterPro" id="IPR007140">
    <property type="entry name" value="DUF350"/>
</dbReference>
<gene>
    <name evidence="8" type="ORF">H6P80_05975</name>
</gene>
<organism evidence="8 9">
    <name type="scientific">Parasphingopyxis marina</name>
    <dbReference type="NCBI Taxonomy" id="2761622"/>
    <lineage>
        <taxon>Bacteria</taxon>
        <taxon>Pseudomonadati</taxon>
        <taxon>Pseudomonadota</taxon>
        <taxon>Alphaproteobacteria</taxon>
        <taxon>Sphingomonadales</taxon>
        <taxon>Sphingomonadaceae</taxon>
        <taxon>Parasphingopyxis</taxon>
    </lineage>
</organism>
<evidence type="ECO:0000256" key="4">
    <source>
        <dbReference type="ARBA" id="ARBA00022692"/>
    </source>
</evidence>
<dbReference type="Pfam" id="PF03994">
    <property type="entry name" value="DUF350"/>
    <property type="match status" value="1"/>
</dbReference>
<accession>A0A842HW89</accession>
<dbReference type="AlphaFoldDB" id="A0A842HW89"/>
<keyword evidence="4 7" id="KW-0812">Transmembrane</keyword>
<evidence type="ECO:0000313" key="8">
    <source>
        <dbReference type="EMBL" id="MBC2777165.1"/>
    </source>
</evidence>
<reference evidence="8 9" key="1">
    <citation type="submission" date="2020-08" db="EMBL/GenBank/DDBJ databases">
        <title>Draft genome sequence of Parasphingopyxis sp. GrpM-11.</title>
        <authorList>
            <person name="Oh J."/>
            <person name="Roh D.-H."/>
        </authorList>
    </citation>
    <scope>NUCLEOTIDE SEQUENCE [LARGE SCALE GENOMIC DNA]</scope>
    <source>
        <strain evidence="8 9">GrpM-11</strain>
    </source>
</reference>
<evidence type="ECO:0000256" key="3">
    <source>
        <dbReference type="ARBA" id="ARBA00022475"/>
    </source>
</evidence>
<dbReference type="RefSeq" id="WP_185800392.1">
    <property type="nucleotide sequence ID" value="NZ_JACJVJ010000001.1"/>
</dbReference>
<sequence>MDTTILINTLIYAGVGILLLVIAFVILDLVTPGKLWEEIEQKQNSAVAIFAGAIALSIAIIVAASVHG</sequence>
<evidence type="ECO:0000256" key="7">
    <source>
        <dbReference type="SAM" id="Phobius"/>
    </source>
</evidence>
<protein>
    <submittedName>
        <fullName evidence="8">DUF350 domain-containing protein</fullName>
    </submittedName>
</protein>
<dbReference type="EMBL" id="JACJVJ010000001">
    <property type="protein sequence ID" value="MBC2777165.1"/>
    <property type="molecule type" value="Genomic_DNA"/>
</dbReference>
<feature type="transmembrane region" description="Helical" evidence="7">
    <location>
        <begin position="47"/>
        <end position="66"/>
    </location>
</feature>
<keyword evidence="6 7" id="KW-0472">Membrane</keyword>
<proteinExistence type="inferred from homology"/>
<comment type="caution">
    <text evidence="8">The sequence shown here is derived from an EMBL/GenBank/DDBJ whole genome shotgun (WGS) entry which is preliminary data.</text>
</comment>
<feature type="transmembrane region" description="Helical" evidence="7">
    <location>
        <begin position="6"/>
        <end position="27"/>
    </location>
</feature>
<dbReference type="GO" id="GO:0005886">
    <property type="term" value="C:plasma membrane"/>
    <property type="evidence" value="ECO:0007669"/>
    <property type="project" value="UniProtKB-SubCell"/>
</dbReference>
<evidence type="ECO:0000256" key="6">
    <source>
        <dbReference type="ARBA" id="ARBA00023136"/>
    </source>
</evidence>